<dbReference type="SUPFAM" id="SSF48056">
    <property type="entry name" value="Di-copper centre-containing domain"/>
    <property type="match status" value="1"/>
</dbReference>
<dbReference type="GO" id="GO:0016491">
    <property type="term" value="F:oxidoreductase activity"/>
    <property type="evidence" value="ECO:0007669"/>
    <property type="project" value="InterPro"/>
</dbReference>
<name>A0A2P6U1N3_CHLSO</name>
<organism evidence="5 6">
    <name type="scientific">Chlorella sorokiniana</name>
    <name type="common">Freshwater green alga</name>
    <dbReference type="NCBI Taxonomy" id="3076"/>
    <lineage>
        <taxon>Eukaryota</taxon>
        <taxon>Viridiplantae</taxon>
        <taxon>Chlorophyta</taxon>
        <taxon>core chlorophytes</taxon>
        <taxon>Trebouxiophyceae</taxon>
        <taxon>Chlorellales</taxon>
        <taxon>Chlorellaceae</taxon>
        <taxon>Chlorella clade</taxon>
        <taxon>Chlorella</taxon>
    </lineage>
</organism>
<evidence type="ECO:0000313" key="6">
    <source>
        <dbReference type="Proteomes" id="UP000239899"/>
    </source>
</evidence>
<dbReference type="Gene3D" id="1.10.1280.10">
    <property type="entry name" value="Di-copper center containing domain from catechol oxidase"/>
    <property type="match status" value="1"/>
</dbReference>
<feature type="domain" description="Tyrosinase copper-binding" evidence="3">
    <location>
        <begin position="371"/>
        <end position="388"/>
    </location>
</feature>
<dbReference type="Gene3D" id="1.25.40.20">
    <property type="entry name" value="Ankyrin repeat-containing domain"/>
    <property type="match status" value="1"/>
</dbReference>
<gene>
    <name evidence="5" type="ORF">C2E21_1144</name>
</gene>
<accession>A0A2P6U1N3</accession>
<proteinExistence type="predicted"/>
<dbReference type="InterPro" id="IPR036770">
    <property type="entry name" value="Ankyrin_rpt-contain_sf"/>
</dbReference>
<dbReference type="AlphaFoldDB" id="A0A2P6U1N3"/>
<dbReference type="InterPro" id="IPR008922">
    <property type="entry name" value="Di-copper_centre_dom_sf"/>
</dbReference>
<evidence type="ECO:0000313" key="5">
    <source>
        <dbReference type="EMBL" id="PRW60223.1"/>
    </source>
</evidence>
<keyword evidence="6" id="KW-1185">Reference proteome</keyword>
<dbReference type="EMBL" id="LHPG02000002">
    <property type="protein sequence ID" value="PRW60223.1"/>
    <property type="molecule type" value="Genomic_DNA"/>
</dbReference>
<dbReference type="PRINTS" id="PR00092">
    <property type="entry name" value="TYROSINASE"/>
</dbReference>
<dbReference type="Proteomes" id="UP000239899">
    <property type="component" value="Unassembled WGS sequence"/>
</dbReference>
<dbReference type="PANTHER" id="PTHR11474">
    <property type="entry name" value="TYROSINASE FAMILY MEMBER"/>
    <property type="match status" value="1"/>
</dbReference>
<sequence length="837" mass="92226">MAKGVVSQRPDGGCRVEFAHKGYMHGIEPAWTEGEGRIICDLLAVKEAVDAAQPLDSLTLHTADQVPSDRLTYSAAAIVRSLSFVDALLQLGRVAEGTNELEDDYEGASHLDALGIAAHKLLCVAAYMQHLCAVQLLLLLHPAAASQPDGFNWFATHSAAAGGSVPVLRLLLAAAPHTVLAQETADKYTPLSKALWRGNSEAATYLIGATPAYPALDTLLWYLANQVWQTDAYLHFATCVIAHSPLPDRLWAKPGAAGRNLRDVASTLLPSRQQPRMSGVDVGEVVVQPRIEVSKIFSQPKLAKYRDLYIQAMTAIKALPASDPESFFQQAAIHGFPFIPYRGAVNPSDPFDVSKWNRSDPMARWGGFCPHRAVHFLTWHRAEMLELERTLMKHVLRIAAQYTGSDKEEWQRAAKKFRLPYLDWAADYVKESGLPPFLNQPTLEVQTPSGKQTLPNPFLGYTIDSSIPFPPYDSCKNFMSMLLPSTTNLGCTTHRDDWDRINDQFKGGLVDQLRSQLARIMNSADWTCLGNSLAVPLFGTNPGRCANQSSLETVHDKIHVTIGGATGWMSDPTAASFDPIFFMHHANVDRQFAIWQLANPHTYLKAEMVPGGSFYTPQNITVDADTPLAPFWNPATNEARFYTSWDMRNWRNLGYTYGDLEAYEALAAAGNEEGVPAKVVELYPLEPMGYDGYRFYLVAESIDTSQEHGHVDVRVFVDMPEANETTEGSVPNYAGLMTWLHDHMSKGGMQYVRDEIDLTPTLGRLNLLGPANQLALDPKDLAKGPDPAKAPVHLDDLNLVVVLDGPQPKLLPHFNVGPVKLGWSINVGGTYVSGFLE</sequence>
<dbReference type="InterPro" id="IPR050316">
    <property type="entry name" value="Tyrosinase/Hemocyanin"/>
</dbReference>
<evidence type="ECO:0000256" key="2">
    <source>
        <dbReference type="ARBA" id="ARBA00023008"/>
    </source>
</evidence>
<dbReference type="PROSITE" id="PS00497">
    <property type="entry name" value="TYROSINASE_1"/>
    <property type="match status" value="1"/>
</dbReference>
<dbReference type="InterPro" id="IPR002227">
    <property type="entry name" value="Tyrosinase_Cu-bd"/>
</dbReference>
<dbReference type="Pfam" id="PF12796">
    <property type="entry name" value="Ank_2"/>
    <property type="match status" value="1"/>
</dbReference>
<dbReference type="Pfam" id="PF00264">
    <property type="entry name" value="Tyrosinase"/>
    <property type="match status" value="1"/>
</dbReference>
<dbReference type="SUPFAM" id="SSF48403">
    <property type="entry name" value="Ankyrin repeat"/>
    <property type="match status" value="1"/>
</dbReference>
<evidence type="ECO:0000259" key="3">
    <source>
        <dbReference type="PROSITE" id="PS00497"/>
    </source>
</evidence>
<dbReference type="PANTHER" id="PTHR11474:SF76">
    <property type="entry name" value="SHKT DOMAIN-CONTAINING PROTEIN"/>
    <property type="match status" value="1"/>
</dbReference>
<dbReference type="OrthoDB" id="534509at2759"/>
<feature type="domain" description="Tyrosinase copper-binding" evidence="4">
    <location>
        <begin position="578"/>
        <end position="589"/>
    </location>
</feature>
<dbReference type="STRING" id="3076.A0A2P6U1N3"/>
<keyword evidence="2" id="KW-0186">Copper</keyword>
<keyword evidence="1" id="KW-0479">Metal-binding</keyword>
<evidence type="ECO:0000256" key="1">
    <source>
        <dbReference type="ARBA" id="ARBA00022723"/>
    </source>
</evidence>
<dbReference type="GO" id="GO:0046872">
    <property type="term" value="F:metal ion binding"/>
    <property type="evidence" value="ECO:0007669"/>
    <property type="project" value="UniProtKB-KW"/>
</dbReference>
<reference evidence="5 6" key="1">
    <citation type="journal article" date="2018" name="Plant J.">
        <title>Genome sequences of Chlorella sorokiniana UTEX 1602 and Micractinium conductrix SAG 241.80: implications to maltose excretion by a green alga.</title>
        <authorList>
            <person name="Arriola M.B."/>
            <person name="Velmurugan N."/>
            <person name="Zhang Y."/>
            <person name="Plunkett M.H."/>
            <person name="Hondzo H."/>
            <person name="Barney B.M."/>
        </authorList>
    </citation>
    <scope>NUCLEOTIDE SEQUENCE [LARGE SCALE GENOMIC DNA]</scope>
    <source>
        <strain evidence="6">UTEX 1602</strain>
    </source>
</reference>
<protein>
    <submittedName>
        <fullName evidence="5">Polyphenol oxidase</fullName>
    </submittedName>
</protein>
<dbReference type="InterPro" id="IPR002110">
    <property type="entry name" value="Ankyrin_rpt"/>
</dbReference>
<dbReference type="PROSITE" id="PS00498">
    <property type="entry name" value="TYROSINASE_2"/>
    <property type="match status" value="1"/>
</dbReference>
<comment type="caution">
    <text evidence="5">The sequence shown here is derived from an EMBL/GenBank/DDBJ whole genome shotgun (WGS) entry which is preliminary data.</text>
</comment>
<evidence type="ECO:0000259" key="4">
    <source>
        <dbReference type="PROSITE" id="PS00498"/>
    </source>
</evidence>